<feature type="region of interest" description="Disordered" evidence="1">
    <location>
        <begin position="487"/>
        <end position="527"/>
    </location>
</feature>
<dbReference type="PANTHER" id="PTHR46944:SF1">
    <property type="entry name" value="RHO GUANINE NUCLEOTIDE EXCHANGE FACTOR 33"/>
    <property type="match status" value="1"/>
</dbReference>
<dbReference type="SMART" id="SM00325">
    <property type="entry name" value="RhoGEF"/>
    <property type="match status" value="1"/>
</dbReference>
<feature type="region of interest" description="Disordered" evidence="1">
    <location>
        <begin position="411"/>
        <end position="475"/>
    </location>
</feature>
<feature type="region of interest" description="Disordered" evidence="1">
    <location>
        <begin position="619"/>
        <end position="771"/>
    </location>
</feature>
<keyword evidence="4" id="KW-1185">Reference proteome</keyword>
<feature type="domain" description="DH" evidence="2">
    <location>
        <begin position="194"/>
        <end position="379"/>
    </location>
</feature>
<dbReference type="InterPro" id="IPR000219">
    <property type="entry name" value="DH_dom"/>
</dbReference>
<dbReference type="PROSITE" id="PS50010">
    <property type="entry name" value="DH_2"/>
    <property type="match status" value="1"/>
</dbReference>
<feature type="region of interest" description="Disordered" evidence="1">
    <location>
        <begin position="136"/>
        <end position="193"/>
    </location>
</feature>
<feature type="compositionally biased region" description="Polar residues" evidence="1">
    <location>
        <begin position="136"/>
        <end position="158"/>
    </location>
</feature>
<gene>
    <name evidence="3" type="ORF">AAFF_G00062760</name>
</gene>
<protein>
    <recommendedName>
        <fullName evidence="2">DH domain-containing protein</fullName>
    </recommendedName>
</protein>
<evidence type="ECO:0000259" key="2">
    <source>
        <dbReference type="PROSITE" id="PS50010"/>
    </source>
</evidence>
<feature type="compositionally biased region" description="Polar residues" evidence="1">
    <location>
        <begin position="646"/>
        <end position="657"/>
    </location>
</feature>
<dbReference type="GO" id="GO:0005085">
    <property type="term" value="F:guanyl-nucleotide exchange factor activity"/>
    <property type="evidence" value="ECO:0007669"/>
    <property type="project" value="InterPro"/>
</dbReference>
<evidence type="ECO:0000313" key="3">
    <source>
        <dbReference type="EMBL" id="KAJ8393204.1"/>
    </source>
</evidence>
<dbReference type="InterPro" id="IPR035899">
    <property type="entry name" value="DBL_dom_sf"/>
</dbReference>
<dbReference type="Proteomes" id="UP001221898">
    <property type="component" value="Unassembled WGS sequence"/>
</dbReference>
<feature type="compositionally biased region" description="Basic and acidic residues" evidence="1">
    <location>
        <begin position="662"/>
        <end position="684"/>
    </location>
</feature>
<dbReference type="Pfam" id="PF00621">
    <property type="entry name" value="RhoGEF"/>
    <property type="match status" value="1"/>
</dbReference>
<dbReference type="AlphaFoldDB" id="A0AAD7RZH0"/>
<feature type="compositionally biased region" description="Basic and acidic residues" evidence="1">
    <location>
        <begin position="731"/>
        <end position="755"/>
    </location>
</feature>
<accession>A0AAD7RZH0</accession>
<reference evidence="3" key="1">
    <citation type="journal article" date="2023" name="Science">
        <title>Genome structures resolve the early diversification of teleost fishes.</title>
        <authorList>
            <person name="Parey E."/>
            <person name="Louis A."/>
            <person name="Montfort J."/>
            <person name="Bouchez O."/>
            <person name="Roques C."/>
            <person name="Iampietro C."/>
            <person name="Lluch J."/>
            <person name="Castinel A."/>
            <person name="Donnadieu C."/>
            <person name="Desvignes T."/>
            <person name="Floi Bucao C."/>
            <person name="Jouanno E."/>
            <person name="Wen M."/>
            <person name="Mejri S."/>
            <person name="Dirks R."/>
            <person name="Jansen H."/>
            <person name="Henkel C."/>
            <person name="Chen W.J."/>
            <person name="Zahm M."/>
            <person name="Cabau C."/>
            <person name="Klopp C."/>
            <person name="Thompson A.W."/>
            <person name="Robinson-Rechavi M."/>
            <person name="Braasch I."/>
            <person name="Lecointre G."/>
            <person name="Bobe J."/>
            <person name="Postlethwait J.H."/>
            <person name="Berthelot C."/>
            <person name="Roest Crollius H."/>
            <person name="Guiguen Y."/>
        </authorList>
    </citation>
    <scope>NUCLEOTIDE SEQUENCE</scope>
    <source>
        <strain evidence="3">NC1722</strain>
    </source>
</reference>
<dbReference type="SUPFAM" id="SSF48065">
    <property type="entry name" value="DBL homology domain (DH-domain)"/>
    <property type="match status" value="1"/>
</dbReference>
<dbReference type="EMBL" id="JAINUG010000139">
    <property type="protein sequence ID" value="KAJ8393204.1"/>
    <property type="molecule type" value="Genomic_DNA"/>
</dbReference>
<evidence type="ECO:0000313" key="4">
    <source>
        <dbReference type="Proteomes" id="UP001221898"/>
    </source>
</evidence>
<organism evidence="3 4">
    <name type="scientific">Aldrovandia affinis</name>
    <dbReference type="NCBI Taxonomy" id="143900"/>
    <lineage>
        <taxon>Eukaryota</taxon>
        <taxon>Metazoa</taxon>
        <taxon>Chordata</taxon>
        <taxon>Craniata</taxon>
        <taxon>Vertebrata</taxon>
        <taxon>Euteleostomi</taxon>
        <taxon>Actinopterygii</taxon>
        <taxon>Neopterygii</taxon>
        <taxon>Teleostei</taxon>
        <taxon>Notacanthiformes</taxon>
        <taxon>Halosauridae</taxon>
        <taxon>Aldrovandia</taxon>
    </lineage>
</organism>
<dbReference type="Gene3D" id="1.20.900.10">
    <property type="entry name" value="Dbl homology (DH) domain"/>
    <property type="match status" value="1"/>
</dbReference>
<dbReference type="PANTHER" id="PTHR46944">
    <property type="entry name" value="RHO GUANINE NUCLEOTIDE EXCHANGE FACTOR 33"/>
    <property type="match status" value="1"/>
</dbReference>
<sequence>MSRTIADKLQALTAELRDGLFAVMEDLSTLKQRDSSLEEAVRDLQSDTEEKILGLRNSLNTFKEDLLAALSLIREVNSRHREIQQGLERFQTEVGRELLSVPRRKGSKEDFLSHAHMCVSSEMELSVLQRCFDSLPNGSPKRSSASTQTSNSEQELGCQQQQQQGGARSPVWGEKERRGSADTGEGDSTQENSKRQAAALELLESERVYVSYLSLLLKANITFNGSEAAHLKDKRAFPSSLRFLIQQHLELLHTLQERVLKCQWQGIMGDVFMRLTSKESDFLDYYVAYLKELPECLSAVSVYSATALKSVGLFESDVMGNESHPTLHSLLLQPVQRIPEYLLLLQNLMKHTDCEHPDYYLLLVCIQQFRAFTGQHSHLLQHNEELLLQNRKQLRRSAVQQLFRTVDCGMQLDMGSPGPPSKASILHTSQLRKSKQRHLEPVQSKRFSDWEAKPRRYNPVPGGAPSTPFFNLDADPRLKSPVLRSIPEAEPEAGPGPPRKRQPPGVALADTVGSFLPPGEGPGLEGLCEDCDSLHNVPLSDNVSSASSESSVDIAFVRYPKSHGREAYGGGGGRTGGYRLPTRGCVSPDEEGMMRHHHPLQAVQRKSRSLNGLQLDSTVSADTSPAMGYKLLGGHAHPQLERRPSKGSTNHKLQRSASPAHGLEDDSRNTTEEEFRRDHDKDCTGGHAWGEQPRWRARPENDHAPFSQRSRKQDQKGGLRSSFKKLFKKKSGGDGKDKASDKSVAEVYSDHESMKSPRVTQPGDIDRGTAV</sequence>
<dbReference type="InterPro" id="IPR042849">
    <property type="entry name" value="ARHGEF33"/>
</dbReference>
<feature type="compositionally biased region" description="Basic and acidic residues" evidence="1">
    <location>
        <begin position="693"/>
        <end position="703"/>
    </location>
</feature>
<evidence type="ECO:0000256" key="1">
    <source>
        <dbReference type="SAM" id="MobiDB-lite"/>
    </source>
</evidence>
<comment type="caution">
    <text evidence="3">The sequence shown here is derived from an EMBL/GenBank/DDBJ whole genome shotgun (WGS) entry which is preliminary data.</text>
</comment>
<name>A0AAD7RZH0_9TELE</name>
<proteinExistence type="predicted"/>